<dbReference type="InterPro" id="IPR051678">
    <property type="entry name" value="AGP_Transferase"/>
</dbReference>
<protein>
    <recommendedName>
        <fullName evidence="1">Aminoglycoside phosphotransferase domain-containing protein</fullName>
    </recommendedName>
</protein>
<organism evidence="2 3">
    <name type="scientific">Viridothelium virens</name>
    <name type="common">Speckled blister lichen</name>
    <name type="synonym">Trypethelium virens</name>
    <dbReference type="NCBI Taxonomy" id="1048519"/>
    <lineage>
        <taxon>Eukaryota</taxon>
        <taxon>Fungi</taxon>
        <taxon>Dikarya</taxon>
        <taxon>Ascomycota</taxon>
        <taxon>Pezizomycotina</taxon>
        <taxon>Dothideomycetes</taxon>
        <taxon>Dothideomycetes incertae sedis</taxon>
        <taxon>Trypetheliales</taxon>
        <taxon>Trypetheliaceae</taxon>
        <taxon>Viridothelium</taxon>
    </lineage>
</organism>
<dbReference type="OrthoDB" id="5404599at2759"/>
<dbReference type="AlphaFoldDB" id="A0A6A6HEZ4"/>
<gene>
    <name evidence="2" type="ORF">EV356DRAFT_70857</name>
</gene>
<proteinExistence type="predicted"/>
<keyword evidence="3" id="KW-1185">Reference proteome</keyword>
<evidence type="ECO:0000259" key="1">
    <source>
        <dbReference type="Pfam" id="PF01636"/>
    </source>
</evidence>
<sequence>MADVRKFGDQHILKSLKTIDNNTWLIGDLILRRLPEFFEFATWNDDDGSSFLLAVARKPLPVATKDVDSPHISLIHEAGDASAVWRIGNNVICKARYTLPGITPESTTLQYVQGKGPSFMTPEVLYHAFDHDRNYLFLRRIPGKTLFKIWPMLDGYWQQKDIGEIVRIIQEMAQWKGSLGGVDGQGILENWLLVPRAKRDYTPENLRANCADLGMDCSDCVFYHADLAPTNILVEDAPLTGRVGIVDFELAGFFPKSWIRTKFRASWAFDLDESTNAIPELFRTQMEKALEAHGYDDLTEAWRQRRKVANNS</sequence>
<dbReference type="Pfam" id="PF01636">
    <property type="entry name" value="APH"/>
    <property type="match status" value="1"/>
</dbReference>
<dbReference type="InterPro" id="IPR011009">
    <property type="entry name" value="Kinase-like_dom_sf"/>
</dbReference>
<dbReference type="Proteomes" id="UP000800092">
    <property type="component" value="Unassembled WGS sequence"/>
</dbReference>
<accession>A0A6A6HEZ4</accession>
<dbReference type="PANTHER" id="PTHR21310">
    <property type="entry name" value="AMINOGLYCOSIDE PHOSPHOTRANSFERASE-RELATED-RELATED"/>
    <property type="match status" value="1"/>
</dbReference>
<dbReference type="PANTHER" id="PTHR21310:SF58">
    <property type="entry name" value="AMINOGLYCOSIDE PHOSPHOTRANSFERASE DOMAIN-CONTAINING PROTEIN"/>
    <property type="match status" value="1"/>
</dbReference>
<evidence type="ECO:0000313" key="2">
    <source>
        <dbReference type="EMBL" id="KAF2236429.1"/>
    </source>
</evidence>
<evidence type="ECO:0000313" key="3">
    <source>
        <dbReference type="Proteomes" id="UP000800092"/>
    </source>
</evidence>
<dbReference type="SUPFAM" id="SSF56112">
    <property type="entry name" value="Protein kinase-like (PK-like)"/>
    <property type="match status" value="1"/>
</dbReference>
<feature type="domain" description="Aminoglycoside phosphotransferase" evidence="1">
    <location>
        <begin position="93"/>
        <end position="252"/>
    </location>
</feature>
<reference evidence="2" key="1">
    <citation type="journal article" date="2020" name="Stud. Mycol.">
        <title>101 Dothideomycetes genomes: a test case for predicting lifestyles and emergence of pathogens.</title>
        <authorList>
            <person name="Haridas S."/>
            <person name="Albert R."/>
            <person name="Binder M."/>
            <person name="Bloem J."/>
            <person name="Labutti K."/>
            <person name="Salamov A."/>
            <person name="Andreopoulos B."/>
            <person name="Baker S."/>
            <person name="Barry K."/>
            <person name="Bills G."/>
            <person name="Bluhm B."/>
            <person name="Cannon C."/>
            <person name="Castanera R."/>
            <person name="Culley D."/>
            <person name="Daum C."/>
            <person name="Ezra D."/>
            <person name="Gonzalez J."/>
            <person name="Henrissat B."/>
            <person name="Kuo A."/>
            <person name="Liang C."/>
            <person name="Lipzen A."/>
            <person name="Lutzoni F."/>
            <person name="Magnuson J."/>
            <person name="Mondo S."/>
            <person name="Nolan M."/>
            <person name="Ohm R."/>
            <person name="Pangilinan J."/>
            <person name="Park H.-J."/>
            <person name="Ramirez L."/>
            <person name="Alfaro M."/>
            <person name="Sun H."/>
            <person name="Tritt A."/>
            <person name="Yoshinaga Y."/>
            <person name="Zwiers L.-H."/>
            <person name="Turgeon B."/>
            <person name="Goodwin S."/>
            <person name="Spatafora J."/>
            <person name="Crous P."/>
            <person name="Grigoriev I."/>
        </authorList>
    </citation>
    <scope>NUCLEOTIDE SEQUENCE</scope>
    <source>
        <strain evidence="2">Tuck. ex Michener</strain>
    </source>
</reference>
<name>A0A6A6HEZ4_VIRVR</name>
<dbReference type="EMBL" id="ML991785">
    <property type="protein sequence ID" value="KAF2236429.1"/>
    <property type="molecule type" value="Genomic_DNA"/>
</dbReference>
<dbReference type="InterPro" id="IPR002575">
    <property type="entry name" value="Aminoglycoside_PTrfase"/>
</dbReference>